<gene>
    <name evidence="2" type="ORF">LUZ61_017324</name>
</gene>
<feature type="compositionally biased region" description="Polar residues" evidence="1">
    <location>
        <begin position="264"/>
        <end position="275"/>
    </location>
</feature>
<dbReference type="GO" id="GO:0008017">
    <property type="term" value="F:microtubule binding"/>
    <property type="evidence" value="ECO:0007669"/>
    <property type="project" value="InterPro"/>
</dbReference>
<dbReference type="InterPro" id="IPR045882">
    <property type="entry name" value="GPT1/2"/>
</dbReference>
<feature type="compositionally biased region" description="Low complexity" evidence="1">
    <location>
        <begin position="348"/>
        <end position="414"/>
    </location>
</feature>
<dbReference type="PANTHER" id="PTHR33737">
    <property type="entry name" value="OS05G0121800 PROTEIN"/>
    <property type="match status" value="1"/>
</dbReference>
<dbReference type="Proteomes" id="UP001210211">
    <property type="component" value="Unassembled WGS sequence"/>
</dbReference>
<feature type="compositionally biased region" description="Polar residues" evidence="1">
    <location>
        <begin position="320"/>
        <end position="340"/>
    </location>
</feature>
<dbReference type="EMBL" id="JAMRDG010000002">
    <property type="protein sequence ID" value="KAJ3688160.1"/>
    <property type="molecule type" value="Genomic_DNA"/>
</dbReference>
<feature type="compositionally biased region" description="Low complexity" evidence="1">
    <location>
        <begin position="421"/>
        <end position="433"/>
    </location>
</feature>
<comment type="caution">
    <text evidence="2">The sequence shown here is derived from an EMBL/GenBank/DDBJ whole genome shotgun (WGS) entry which is preliminary data.</text>
</comment>
<proteinExistence type="predicted"/>
<dbReference type="AlphaFoldDB" id="A0AAD5Z780"/>
<evidence type="ECO:0000313" key="2">
    <source>
        <dbReference type="EMBL" id="KAJ3688160.1"/>
    </source>
</evidence>
<reference evidence="2 3" key="1">
    <citation type="journal article" date="2022" name="Cell">
        <title>Repeat-based holocentromeres influence genome architecture and karyotype evolution.</title>
        <authorList>
            <person name="Hofstatter P.G."/>
            <person name="Thangavel G."/>
            <person name="Lux T."/>
            <person name="Neumann P."/>
            <person name="Vondrak T."/>
            <person name="Novak P."/>
            <person name="Zhang M."/>
            <person name="Costa L."/>
            <person name="Castellani M."/>
            <person name="Scott A."/>
            <person name="Toegelov H."/>
            <person name="Fuchs J."/>
            <person name="Mata-Sucre Y."/>
            <person name="Dias Y."/>
            <person name="Vanzela A.L.L."/>
            <person name="Huettel B."/>
            <person name="Almeida C.C.S."/>
            <person name="Simkova H."/>
            <person name="Souza G."/>
            <person name="Pedrosa-Harand A."/>
            <person name="Macas J."/>
            <person name="Mayer K.F.X."/>
            <person name="Houben A."/>
            <person name="Marques A."/>
        </authorList>
    </citation>
    <scope>NUCLEOTIDE SEQUENCE [LARGE SCALE GENOMIC DNA]</scope>
    <source>
        <strain evidence="2">RhyTen1mFocal</strain>
    </source>
</reference>
<feature type="compositionally biased region" description="Low complexity" evidence="1">
    <location>
        <begin position="247"/>
        <end position="263"/>
    </location>
</feature>
<keyword evidence="3" id="KW-1185">Reference proteome</keyword>
<feature type="compositionally biased region" description="Polar residues" evidence="1">
    <location>
        <begin position="286"/>
        <end position="295"/>
    </location>
</feature>
<accession>A0AAD5Z780</accession>
<sequence length="534" mass="56749">MEELSLIDVSTEDDFLVSPGNDGFLDDTTPIGCTHQFGSTTKEEEVRTKVTNLNEEIPELCQSPEYKSSKSGINLRKSLAWDSAFFTCEGVLNTEELSIINTTFGQTEKSSLAGIPEERRSGESTTTLDTDNWTLESLETELFDNIRASIQKSIGGLSEKEPNPTSGNSGKNKKKEGSNLSRLSSKEKVTRAPQNKVKVATGEKKAALPPKQPQNIWKRASLDSKILAAGGSGVQSKTASVNAPRMSSKPTLPKTLPKTPASPVNIQKRSSTGSALTRKPVPKPTQAPSTSTSRSMMGPPRCAPKTSTSRSMTGPPRCAPNNSLGTSKKTLSVASPSPKTKSPVGIMSKRPATTTKTPTRASSKSKIGVSNNLNPLSRLPSISPRSSIDSVRSTNTTDSVGLGSPISLSGLSSSRDFLHGSLSRSSSSSSIASQDPNLKPSGLRLPSKKLGYFDAGKPQLNSLQKSGFFASPQINAVSTSTVKPASNTVTEDSAVTSQRDNVVEKENITPLYPTESGKMQVSLLEEKISSLSLS</sequence>
<feature type="region of interest" description="Disordered" evidence="1">
    <location>
        <begin position="106"/>
        <end position="131"/>
    </location>
</feature>
<protein>
    <submittedName>
        <fullName evidence="2">Uncharacterized protein</fullName>
    </submittedName>
</protein>
<feature type="region of interest" description="Disordered" evidence="1">
    <location>
        <begin position="153"/>
        <end position="445"/>
    </location>
</feature>
<name>A0AAD5Z780_9POAL</name>
<dbReference type="PANTHER" id="PTHR33737:SF2">
    <property type="entry name" value="OS12G0102700 PROTEIN"/>
    <property type="match status" value="1"/>
</dbReference>
<organism evidence="2 3">
    <name type="scientific">Rhynchospora tenuis</name>
    <dbReference type="NCBI Taxonomy" id="198213"/>
    <lineage>
        <taxon>Eukaryota</taxon>
        <taxon>Viridiplantae</taxon>
        <taxon>Streptophyta</taxon>
        <taxon>Embryophyta</taxon>
        <taxon>Tracheophyta</taxon>
        <taxon>Spermatophyta</taxon>
        <taxon>Magnoliopsida</taxon>
        <taxon>Liliopsida</taxon>
        <taxon>Poales</taxon>
        <taxon>Cyperaceae</taxon>
        <taxon>Cyperoideae</taxon>
        <taxon>Rhynchosporeae</taxon>
        <taxon>Rhynchospora</taxon>
    </lineage>
</organism>
<evidence type="ECO:0000313" key="3">
    <source>
        <dbReference type="Proteomes" id="UP001210211"/>
    </source>
</evidence>
<evidence type="ECO:0000256" key="1">
    <source>
        <dbReference type="SAM" id="MobiDB-lite"/>
    </source>
</evidence>